<dbReference type="GeneID" id="111133610"/>
<evidence type="ECO:0000256" key="3">
    <source>
        <dbReference type="ARBA" id="ARBA00022692"/>
    </source>
</evidence>
<organism evidence="8 10">
    <name type="scientific">Crassostrea virginica</name>
    <name type="common">Eastern oyster</name>
    <dbReference type="NCBI Taxonomy" id="6565"/>
    <lineage>
        <taxon>Eukaryota</taxon>
        <taxon>Metazoa</taxon>
        <taxon>Spiralia</taxon>
        <taxon>Lophotrochozoa</taxon>
        <taxon>Mollusca</taxon>
        <taxon>Bivalvia</taxon>
        <taxon>Autobranchia</taxon>
        <taxon>Pteriomorphia</taxon>
        <taxon>Ostreida</taxon>
        <taxon>Ostreoidea</taxon>
        <taxon>Ostreidae</taxon>
        <taxon>Crassostrea</taxon>
    </lineage>
</organism>
<evidence type="ECO:0000256" key="5">
    <source>
        <dbReference type="ARBA" id="ARBA00023136"/>
    </source>
</evidence>
<dbReference type="RefSeq" id="XP_022337841.1">
    <property type="nucleotide sequence ID" value="XM_022482133.1"/>
</dbReference>
<feature type="transmembrane region" description="Helical" evidence="7">
    <location>
        <begin position="150"/>
        <end position="172"/>
    </location>
</feature>
<dbReference type="KEGG" id="cvn:111133610"/>
<evidence type="ECO:0000256" key="6">
    <source>
        <dbReference type="SAM" id="MobiDB-lite"/>
    </source>
</evidence>
<evidence type="ECO:0000256" key="1">
    <source>
        <dbReference type="ARBA" id="ARBA00004141"/>
    </source>
</evidence>
<reference evidence="9 10" key="1">
    <citation type="submission" date="2025-04" db="UniProtKB">
        <authorList>
            <consortium name="RefSeq"/>
        </authorList>
    </citation>
    <scope>IDENTIFICATION</scope>
    <source>
        <tissue evidence="9 10">Whole sample</tissue>
    </source>
</reference>
<keyword evidence="5 7" id="KW-0472">Membrane</keyword>
<evidence type="ECO:0000313" key="8">
    <source>
        <dbReference type="Proteomes" id="UP000694844"/>
    </source>
</evidence>
<dbReference type="AlphaFoldDB" id="A0A8B8EE46"/>
<comment type="subcellular location">
    <subcellularLocation>
        <location evidence="1">Membrane</location>
        <topology evidence="1">Multi-pass membrane protein</topology>
    </subcellularLocation>
</comment>
<feature type="region of interest" description="Disordered" evidence="6">
    <location>
        <begin position="16"/>
        <end position="50"/>
    </location>
</feature>
<keyword evidence="4 7" id="KW-1133">Transmembrane helix</keyword>
<keyword evidence="8" id="KW-1185">Reference proteome</keyword>
<dbReference type="OrthoDB" id="10048380at2759"/>
<evidence type="ECO:0000256" key="4">
    <source>
        <dbReference type="ARBA" id="ARBA00022989"/>
    </source>
</evidence>
<dbReference type="InterPro" id="IPR008590">
    <property type="entry name" value="TMEM_230/134"/>
</dbReference>
<evidence type="ECO:0000313" key="9">
    <source>
        <dbReference type="RefSeq" id="XP_022337819.1"/>
    </source>
</evidence>
<keyword evidence="3 7" id="KW-0812">Transmembrane</keyword>
<dbReference type="PANTHER" id="PTHR13558:SF1">
    <property type="entry name" value="TRANSMEMBRANE PROTEIN 134"/>
    <property type="match status" value="1"/>
</dbReference>
<evidence type="ECO:0000256" key="2">
    <source>
        <dbReference type="ARBA" id="ARBA00007743"/>
    </source>
</evidence>
<comment type="similarity">
    <text evidence="2">Belongs to the TMEM134/TMEM230 family.</text>
</comment>
<dbReference type="Proteomes" id="UP000694844">
    <property type="component" value="Chromosome 5"/>
</dbReference>
<proteinExistence type="inferred from homology"/>
<dbReference type="GO" id="GO:0016020">
    <property type="term" value="C:membrane"/>
    <property type="evidence" value="ECO:0007669"/>
    <property type="project" value="UniProtKB-SubCell"/>
</dbReference>
<feature type="transmembrane region" description="Helical" evidence="7">
    <location>
        <begin position="116"/>
        <end position="138"/>
    </location>
</feature>
<sequence length="188" mass="20674">MNKDKFMIEDAFESDEDEKIRVYGSTKQTPVKGPKSREKTNSTSDEIPLTECQYDGEGYSEQQLMGTAPKPGHPLARAPAISDHTRWSGETIISSSKSAKEPRWWRHPKIKENYKTVCGAISLTVVGAALFLVGIGIVASPERGLHCLVFFIGGVLCLIPGVYHVVYIILAINGVGGYNLYNLPVFNT</sequence>
<dbReference type="PANTHER" id="PTHR13558">
    <property type="entry name" value="TRANSMEMBRANE PROTEIN 134"/>
    <property type="match status" value="1"/>
</dbReference>
<gene>
    <name evidence="10" type="primary">LOC111133610</name>
    <name evidence="9" type="synonym">LOC111133600</name>
</gene>
<evidence type="ECO:0000256" key="7">
    <source>
        <dbReference type="SAM" id="Phobius"/>
    </source>
</evidence>
<dbReference type="InterPro" id="IPR039714">
    <property type="entry name" value="TMEM134"/>
</dbReference>
<name>A0A8B8EE46_CRAVI</name>
<protein>
    <submittedName>
        <fullName evidence="10">Transmembrane protein 134-like isoform X1</fullName>
    </submittedName>
    <submittedName>
        <fullName evidence="9">Transmembrane protein 134-like isoform X2</fullName>
    </submittedName>
</protein>
<accession>A0A8B8EE46</accession>
<dbReference type="RefSeq" id="XP_022337819.1">
    <property type="nucleotide sequence ID" value="XM_022482111.1"/>
</dbReference>
<evidence type="ECO:0000313" key="10">
    <source>
        <dbReference type="RefSeq" id="XP_022337841.1"/>
    </source>
</evidence>
<dbReference type="Pfam" id="PF05915">
    <property type="entry name" value="TMEM_230_134"/>
    <property type="match status" value="1"/>
</dbReference>